<evidence type="ECO:0000313" key="2">
    <source>
        <dbReference type="EMBL" id="QPT40917.1"/>
    </source>
</evidence>
<accession>A0A378XFW4</accession>
<dbReference type="SUPFAM" id="SSF88659">
    <property type="entry name" value="Sigma3 and sigma4 domains of RNA polymerase sigma factors"/>
    <property type="match status" value="1"/>
</dbReference>
<reference evidence="3 4" key="1">
    <citation type="submission" date="2018-06" db="EMBL/GenBank/DDBJ databases">
        <authorList>
            <consortium name="Pathogen Informatics"/>
            <person name="Doyle S."/>
        </authorList>
    </citation>
    <scope>NUCLEOTIDE SEQUENCE [LARGE SCALE GENOMIC DNA]</scope>
    <source>
        <strain evidence="3 4">NCTC11997</strain>
    </source>
</reference>
<organism evidence="3 4">
    <name type="scientific">Oligella ureolytica</name>
    <dbReference type="NCBI Taxonomy" id="90244"/>
    <lineage>
        <taxon>Bacteria</taxon>
        <taxon>Pseudomonadati</taxon>
        <taxon>Pseudomonadota</taxon>
        <taxon>Betaproteobacteria</taxon>
        <taxon>Burkholderiales</taxon>
        <taxon>Alcaligenaceae</taxon>
        <taxon>Oligella</taxon>
    </lineage>
</organism>
<evidence type="ECO:0000313" key="3">
    <source>
        <dbReference type="EMBL" id="SUA53176.1"/>
    </source>
</evidence>
<dbReference type="InterPro" id="IPR036388">
    <property type="entry name" value="WH-like_DNA-bd_sf"/>
</dbReference>
<evidence type="ECO:0000313" key="5">
    <source>
        <dbReference type="Proteomes" id="UP000594903"/>
    </source>
</evidence>
<sequence length="110" mass="12750">MRNTYLDLRLSQWAEYHSKGYLPSIAERVFFGGDNELSRLEREAHRLTKVKRTAAAIESLNDEYKAIIYGRYLAKMTLKRIGEEIGLSSTTVSRRLSEAGYQIQTFFDTH</sequence>
<dbReference type="GO" id="GO:0003700">
    <property type="term" value="F:DNA-binding transcription factor activity"/>
    <property type="evidence" value="ECO:0007669"/>
    <property type="project" value="InterPro"/>
</dbReference>
<reference evidence="2 5" key="2">
    <citation type="submission" date="2020-12" db="EMBL/GenBank/DDBJ databases">
        <title>FDA dAtabase for Regulatory Grade micrObial Sequences (FDA-ARGOS): Supporting development and validation of Infectious Disease Dx tests.</title>
        <authorList>
            <person name="Sproer C."/>
            <person name="Gronow S."/>
            <person name="Severitt S."/>
            <person name="Schroder I."/>
            <person name="Tallon L."/>
            <person name="Sadzewicz L."/>
            <person name="Zhao X."/>
            <person name="Boylan J."/>
            <person name="Ott S."/>
            <person name="Bowen H."/>
            <person name="Vavikolanu K."/>
            <person name="Mehta A."/>
            <person name="Aluvathingal J."/>
            <person name="Nadendla S."/>
            <person name="Lowell S."/>
            <person name="Myers T."/>
            <person name="Yan Y."/>
            <person name="Sichtig H."/>
        </authorList>
    </citation>
    <scope>NUCLEOTIDE SEQUENCE [LARGE SCALE GENOMIC DNA]</scope>
    <source>
        <strain evidence="2 5">FDAARGOS_872</strain>
    </source>
</reference>
<dbReference type="EMBL" id="UGSB01000001">
    <property type="protein sequence ID" value="SUA53176.1"/>
    <property type="molecule type" value="Genomic_DNA"/>
</dbReference>
<dbReference type="Gene3D" id="1.10.10.10">
    <property type="entry name" value="Winged helix-like DNA-binding domain superfamily/Winged helix DNA-binding domain"/>
    <property type="match status" value="1"/>
</dbReference>
<dbReference type="OrthoDB" id="9806864at2"/>
<dbReference type="GO" id="GO:0006352">
    <property type="term" value="P:DNA-templated transcription initiation"/>
    <property type="evidence" value="ECO:0007669"/>
    <property type="project" value="InterPro"/>
</dbReference>
<dbReference type="RefSeq" id="WP_018573853.1">
    <property type="nucleotide sequence ID" value="NZ_CP065725.1"/>
</dbReference>
<dbReference type="Proteomes" id="UP000254603">
    <property type="component" value="Unassembled WGS sequence"/>
</dbReference>
<dbReference type="Proteomes" id="UP000594903">
    <property type="component" value="Chromosome"/>
</dbReference>
<dbReference type="Pfam" id="PF04545">
    <property type="entry name" value="Sigma70_r4"/>
    <property type="match status" value="1"/>
</dbReference>
<gene>
    <name evidence="2" type="ORF">I6G29_05000</name>
    <name evidence="3" type="ORF">NCTC11997_01054</name>
</gene>
<dbReference type="AlphaFoldDB" id="A0A378XFW4"/>
<keyword evidence="5" id="KW-1185">Reference proteome</keyword>
<name>A0A378XFW4_9BURK</name>
<proteinExistence type="predicted"/>
<evidence type="ECO:0000313" key="4">
    <source>
        <dbReference type="Proteomes" id="UP000254603"/>
    </source>
</evidence>
<feature type="domain" description="RNA polymerase sigma-70 region 4" evidence="1">
    <location>
        <begin position="56"/>
        <end position="99"/>
    </location>
</feature>
<evidence type="ECO:0000259" key="1">
    <source>
        <dbReference type="Pfam" id="PF04545"/>
    </source>
</evidence>
<dbReference type="InterPro" id="IPR013324">
    <property type="entry name" value="RNA_pol_sigma_r3/r4-like"/>
</dbReference>
<dbReference type="InterPro" id="IPR007630">
    <property type="entry name" value="RNA_pol_sigma70_r4"/>
</dbReference>
<dbReference type="EMBL" id="CP065725">
    <property type="protein sequence ID" value="QPT40917.1"/>
    <property type="molecule type" value="Genomic_DNA"/>
</dbReference>
<protein>
    <submittedName>
        <fullName evidence="3">RNA polymerase sigma factor, sigma-70 family</fullName>
    </submittedName>
</protein>